<evidence type="ECO:0000313" key="3">
    <source>
        <dbReference type="Proteomes" id="UP000477951"/>
    </source>
</evidence>
<dbReference type="AlphaFoldDB" id="A0A6L6VR68"/>
<name>A0A6L6VR68_AGRVI</name>
<feature type="transmembrane region" description="Helical" evidence="1">
    <location>
        <begin position="47"/>
        <end position="64"/>
    </location>
</feature>
<dbReference type="EMBL" id="WPHR01000042">
    <property type="protein sequence ID" value="MUZ75962.1"/>
    <property type="molecule type" value="Genomic_DNA"/>
</dbReference>
<evidence type="ECO:0000256" key="1">
    <source>
        <dbReference type="SAM" id="Phobius"/>
    </source>
</evidence>
<evidence type="ECO:0000313" key="2">
    <source>
        <dbReference type="EMBL" id="MUZ75962.1"/>
    </source>
</evidence>
<reference evidence="2 3" key="1">
    <citation type="submission" date="2019-12" db="EMBL/GenBank/DDBJ databases">
        <title>Whole-genome sequencing of Allorhizobium vitis.</title>
        <authorList>
            <person name="Gan H.M."/>
            <person name="Szegedi E."/>
            <person name="Burr T."/>
            <person name="Savka M.A."/>
        </authorList>
    </citation>
    <scope>NUCLEOTIDE SEQUENCE [LARGE SCALE GENOMIC DNA]</scope>
    <source>
        <strain evidence="2 3">CG516</strain>
    </source>
</reference>
<gene>
    <name evidence="2" type="ORF">GOZ90_25220</name>
</gene>
<comment type="caution">
    <text evidence="2">The sequence shown here is derived from an EMBL/GenBank/DDBJ whole genome shotgun (WGS) entry which is preliminary data.</text>
</comment>
<keyword evidence="1" id="KW-1133">Transmembrane helix</keyword>
<dbReference type="RefSeq" id="WP_156616488.1">
    <property type="nucleotide sequence ID" value="NZ_WPHR01000042.1"/>
</dbReference>
<keyword evidence="1" id="KW-0472">Membrane</keyword>
<keyword evidence="1" id="KW-0812">Transmembrane</keyword>
<protein>
    <submittedName>
        <fullName evidence="2">Uncharacterized protein</fullName>
    </submittedName>
</protein>
<accession>A0A6L6VR68</accession>
<organism evidence="2 3">
    <name type="scientific">Agrobacterium vitis</name>
    <name type="common">Rhizobium vitis</name>
    <dbReference type="NCBI Taxonomy" id="373"/>
    <lineage>
        <taxon>Bacteria</taxon>
        <taxon>Pseudomonadati</taxon>
        <taxon>Pseudomonadota</taxon>
        <taxon>Alphaproteobacteria</taxon>
        <taxon>Hyphomicrobiales</taxon>
        <taxon>Rhizobiaceae</taxon>
        <taxon>Rhizobium/Agrobacterium group</taxon>
        <taxon>Agrobacterium</taxon>
    </lineage>
</organism>
<sequence length="293" mass="31973">MDISHIVEAIKAMPAPPSPPELETALPPLPTLQLSEVGRAARSERTLTVFAGAAALMAGSYLALFVHGFWGTALCVGAIVMASISVSLKAKFAVAYRDAKAKWDEQRQAWLAQAGPATFEEKRKLFLSLADTYSGLPAKERELLGELEKTKRERQFTSYMKSQLIERAKIPGVGQSRKATLASYGFANALDVKNRRVPKLPGFGPSLVGEVEAWANSVSQKFAFNPTAPTEPHLVQQVKSTITMERVGLEQKLANAPDQLKSVCESAELLRNAPPQTLYDALVRLKQIEVDRG</sequence>
<proteinExistence type="predicted"/>
<dbReference type="Proteomes" id="UP000477951">
    <property type="component" value="Unassembled WGS sequence"/>
</dbReference>